<feature type="domain" description="Peptidase S1" evidence="10">
    <location>
        <begin position="51"/>
        <end position="289"/>
    </location>
</feature>
<dbReference type="OrthoDB" id="5565075at2759"/>
<dbReference type="PANTHER" id="PTHR24256">
    <property type="entry name" value="TRYPTASE-RELATED"/>
    <property type="match status" value="1"/>
</dbReference>
<evidence type="ECO:0000256" key="6">
    <source>
        <dbReference type="ARBA" id="ARBA00023157"/>
    </source>
</evidence>
<accession>A0A034WPK0</accession>
<dbReference type="InterPro" id="IPR033116">
    <property type="entry name" value="TRYPSIN_SER"/>
</dbReference>
<dbReference type="FunFam" id="2.40.10.10:FF:000025">
    <property type="entry name" value="serine proteases 1/2"/>
    <property type="match status" value="1"/>
</dbReference>
<dbReference type="EMBL" id="GAKP01003284">
    <property type="protein sequence ID" value="JAC55668.1"/>
    <property type="molecule type" value="Transcribed_RNA"/>
</dbReference>
<dbReference type="SUPFAM" id="SSF50494">
    <property type="entry name" value="Trypsin-like serine proteases"/>
    <property type="match status" value="1"/>
</dbReference>
<dbReference type="GO" id="GO:0006508">
    <property type="term" value="P:proteolysis"/>
    <property type="evidence" value="ECO:0007669"/>
    <property type="project" value="UniProtKB-KW"/>
</dbReference>
<evidence type="ECO:0000256" key="5">
    <source>
        <dbReference type="ARBA" id="ARBA00023145"/>
    </source>
</evidence>
<keyword evidence="6" id="KW-1015">Disulfide bond</keyword>
<keyword evidence="5" id="KW-0865">Zymogen</keyword>
<dbReference type="CDD" id="cd00190">
    <property type="entry name" value="Tryp_SPc"/>
    <property type="match status" value="1"/>
</dbReference>
<dbReference type="PROSITE" id="PS50240">
    <property type="entry name" value="TRYPSIN_DOM"/>
    <property type="match status" value="1"/>
</dbReference>
<dbReference type="GeneID" id="105231397"/>
<dbReference type="GO" id="GO:0004252">
    <property type="term" value="F:serine-type endopeptidase activity"/>
    <property type="evidence" value="ECO:0007669"/>
    <property type="project" value="InterPro"/>
</dbReference>
<sequence>MKLVLALVVCIFGSVIASTDKVDWTNVPPLHVDPKLPYHPRMNLDGPTGRITNGQVAAEKQFPYQVGLRLYISGGAAWCGGSLISDRWVLTAAHCTDSLTTGVDVYLGAWDRTDATEKNQQIIFVSAKNVIVHEDWVSSTITNDISLIKLPVPIEFNEYIQPIALPKKAASYDSYVNEAVIASGWGKISDSATSATDILRWIEVPVLSNTACNRWFLGSVKSTNICIKTTGGTSTCNGDSGGPLVYNDGESTVLVGATSFGIALGCEVGWPGVFTRITSYLDWIEEKTGVAYY</sequence>
<evidence type="ECO:0000313" key="11">
    <source>
        <dbReference type="EMBL" id="JAC55668.1"/>
    </source>
</evidence>
<evidence type="ECO:0000256" key="8">
    <source>
        <dbReference type="RuleBase" id="RU363034"/>
    </source>
</evidence>
<dbReference type="InterPro" id="IPR043504">
    <property type="entry name" value="Peptidase_S1_PA_chymotrypsin"/>
</dbReference>
<dbReference type="FunFam" id="2.40.10.10:FF:000073">
    <property type="entry name" value="Trypsin alpha"/>
    <property type="match status" value="1"/>
</dbReference>
<keyword evidence="4 8" id="KW-0720">Serine protease</keyword>
<proteinExistence type="inferred from homology"/>
<evidence type="ECO:0000256" key="1">
    <source>
        <dbReference type="ARBA" id="ARBA00022670"/>
    </source>
</evidence>
<dbReference type="PRINTS" id="PR00722">
    <property type="entry name" value="CHYMOTRYPSIN"/>
</dbReference>
<dbReference type="KEGG" id="bdr:105231397"/>
<dbReference type="InterPro" id="IPR009003">
    <property type="entry name" value="Peptidase_S1_PA"/>
</dbReference>
<evidence type="ECO:0000256" key="7">
    <source>
        <dbReference type="ARBA" id="ARBA00024195"/>
    </source>
</evidence>
<feature type="signal peptide" evidence="9">
    <location>
        <begin position="1"/>
        <end position="17"/>
    </location>
</feature>
<evidence type="ECO:0000256" key="9">
    <source>
        <dbReference type="SAM" id="SignalP"/>
    </source>
</evidence>
<dbReference type="RefSeq" id="XP_011210985.2">
    <property type="nucleotide sequence ID" value="XM_011212683.3"/>
</dbReference>
<evidence type="ECO:0000256" key="2">
    <source>
        <dbReference type="ARBA" id="ARBA00022729"/>
    </source>
</evidence>
<dbReference type="Gene3D" id="2.40.10.10">
    <property type="entry name" value="Trypsin-like serine proteases"/>
    <property type="match status" value="2"/>
</dbReference>
<dbReference type="AlphaFoldDB" id="A0A034WPK0"/>
<evidence type="ECO:0000256" key="3">
    <source>
        <dbReference type="ARBA" id="ARBA00022801"/>
    </source>
</evidence>
<dbReference type="InterPro" id="IPR001254">
    <property type="entry name" value="Trypsin_dom"/>
</dbReference>
<dbReference type="InterPro" id="IPR001314">
    <property type="entry name" value="Peptidase_S1A"/>
</dbReference>
<protein>
    <submittedName>
        <fullName evidence="11">Chymotrypsin BI</fullName>
    </submittedName>
</protein>
<name>A0A034WPK0_BACDO</name>
<dbReference type="InterPro" id="IPR018114">
    <property type="entry name" value="TRYPSIN_HIS"/>
</dbReference>
<dbReference type="InterPro" id="IPR051487">
    <property type="entry name" value="Ser/Thr_Proteases_Immune/Dev"/>
</dbReference>
<keyword evidence="2 9" id="KW-0732">Signal</keyword>
<feature type="chain" id="PRO_5044537887" evidence="9">
    <location>
        <begin position="18"/>
        <end position="293"/>
    </location>
</feature>
<dbReference type="Pfam" id="PF00089">
    <property type="entry name" value="Trypsin"/>
    <property type="match status" value="1"/>
</dbReference>
<organism evidence="11">
    <name type="scientific">Bactrocera dorsalis</name>
    <name type="common">Oriental fruit fly</name>
    <name type="synonym">Dacus dorsalis</name>
    <dbReference type="NCBI Taxonomy" id="27457"/>
    <lineage>
        <taxon>Eukaryota</taxon>
        <taxon>Metazoa</taxon>
        <taxon>Ecdysozoa</taxon>
        <taxon>Arthropoda</taxon>
        <taxon>Hexapoda</taxon>
        <taxon>Insecta</taxon>
        <taxon>Pterygota</taxon>
        <taxon>Neoptera</taxon>
        <taxon>Endopterygota</taxon>
        <taxon>Diptera</taxon>
        <taxon>Brachycera</taxon>
        <taxon>Muscomorpha</taxon>
        <taxon>Tephritoidea</taxon>
        <taxon>Tephritidae</taxon>
        <taxon>Bactrocera</taxon>
        <taxon>Bactrocera</taxon>
    </lineage>
</organism>
<reference evidence="11" key="1">
    <citation type="journal article" date="2014" name="BMC Genomics">
        <title>Characterizing the developmental transcriptome of the oriental fruit fly, Bactrocera dorsalis (Diptera: Tephritidae) through comparative genomic analysis with Drosophila melanogaster utilizing modENCODE datasets.</title>
        <authorList>
            <person name="Geib S.M."/>
            <person name="Calla B."/>
            <person name="Hall B."/>
            <person name="Hou S."/>
            <person name="Manoukis N.C."/>
        </authorList>
    </citation>
    <scope>NUCLEOTIDE SEQUENCE</scope>
    <source>
        <strain evidence="11">Punador</strain>
    </source>
</reference>
<keyword evidence="1 8" id="KW-0645">Protease</keyword>
<dbReference type="PROSITE" id="PS00134">
    <property type="entry name" value="TRYPSIN_HIS"/>
    <property type="match status" value="1"/>
</dbReference>
<comment type="similarity">
    <text evidence="7">Belongs to the peptidase S1 family. CLIP subfamily.</text>
</comment>
<evidence type="ECO:0000259" key="10">
    <source>
        <dbReference type="PROSITE" id="PS50240"/>
    </source>
</evidence>
<evidence type="ECO:0000256" key="4">
    <source>
        <dbReference type="ARBA" id="ARBA00022825"/>
    </source>
</evidence>
<dbReference type="SMART" id="SM00020">
    <property type="entry name" value="Tryp_SPc"/>
    <property type="match status" value="1"/>
</dbReference>
<gene>
    <name evidence="11" type="primary">CTRB1</name>
</gene>
<keyword evidence="3 8" id="KW-0378">Hydrolase</keyword>
<dbReference type="PROSITE" id="PS00135">
    <property type="entry name" value="TRYPSIN_SER"/>
    <property type="match status" value="1"/>
</dbReference>